<dbReference type="AlphaFoldDB" id="A0A6J6HKG2"/>
<dbReference type="EMBL" id="CAEZUN010000242">
    <property type="protein sequence ID" value="CAB4614252.1"/>
    <property type="molecule type" value="Genomic_DNA"/>
</dbReference>
<dbReference type="InterPro" id="IPR036188">
    <property type="entry name" value="FAD/NAD-bd_sf"/>
</dbReference>
<feature type="domain" description="FAD dependent oxidoreductase" evidence="1">
    <location>
        <begin position="3"/>
        <end position="160"/>
    </location>
</feature>
<reference evidence="2" key="1">
    <citation type="submission" date="2020-05" db="EMBL/GenBank/DDBJ databases">
        <authorList>
            <person name="Chiriac C."/>
            <person name="Salcher M."/>
            <person name="Ghai R."/>
            <person name="Kavagutti S V."/>
        </authorList>
    </citation>
    <scope>NUCLEOTIDE SEQUENCE</scope>
</reference>
<dbReference type="Gene3D" id="3.30.9.10">
    <property type="entry name" value="D-Amino Acid Oxidase, subunit A, domain 2"/>
    <property type="match status" value="1"/>
</dbReference>
<organism evidence="2">
    <name type="scientific">freshwater metagenome</name>
    <dbReference type="NCBI Taxonomy" id="449393"/>
    <lineage>
        <taxon>unclassified sequences</taxon>
        <taxon>metagenomes</taxon>
        <taxon>ecological metagenomes</taxon>
    </lineage>
</organism>
<dbReference type="Pfam" id="PF01266">
    <property type="entry name" value="DAO"/>
    <property type="match status" value="1"/>
</dbReference>
<dbReference type="InterPro" id="IPR006076">
    <property type="entry name" value="FAD-dep_OxRdtase"/>
</dbReference>
<sequence length="224" mass="25772">MALATNTFKPLLRKMNKYIAPVYDYCLVTEPLTTQQLESIGWRNRQGLADCSNQFHYFRLTADNRILWGGYDAIYYFGGQMDKELESRPESWAMLSSQFFTTFPQLEGVKFSHMWGAPIDTCSRYSVFWGTHYKNRVAYAIGYTGLGVAASRFGGEVMLDLLAGSSTRATKTEFVQTKPRAFPPEPFRFIGIQATRWSLDYEDRTGRRNLWLRLLDRLGLGFDS</sequence>
<evidence type="ECO:0000313" key="2">
    <source>
        <dbReference type="EMBL" id="CAB4614252.1"/>
    </source>
</evidence>
<evidence type="ECO:0000259" key="1">
    <source>
        <dbReference type="Pfam" id="PF01266"/>
    </source>
</evidence>
<accession>A0A6J6HKG2</accession>
<gene>
    <name evidence="2" type="ORF">UFOPK1826_01460</name>
</gene>
<name>A0A6J6HKG2_9ZZZZ</name>
<proteinExistence type="predicted"/>
<protein>
    <submittedName>
        <fullName evidence="2">Unannotated protein</fullName>
    </submittedName>
</protein>
<dbReference type="Gene3D" id="3.50.50.60">
    <property type="entry name" value="FAD/NAD(P)-binding domain"/>
    <property type="match status" value="1"/>
</dbReference>